<dbReference type="EMBL" id="JACOOX010000004">
    <property type="protein sequence ID" value="MBC5662922.1"/>
    <property type="molecule type" value="Genomic_DNA"/>
</dbReference>
<gene>
    <name evidence="1" type="ORF">H8S09_08455</name>
</gene>
<evidence type="ECO:0000313" key="1">
    <source>
        <dbReference type="EMBL" id="MBC5662922.1"/>
    </source>
</evidence>
<dbReference type="Gene3D" id="3.40.50.300">
    <property type="entry name" value="P-loop containing nucleotide triphosphate hydrolases"/>
    <property type="match status" value="1"/>
</dbReference>
<keyword evidence="2" id="KW-1185">Reference proteome</keyword>
<dbReference type="Proteomes" id="UP000615234">
    <property type="component" value="Unassembled WGS sequence"/>
</dbReference>
<evidence type="ECO:0000313" key="2">
    <source>
        <dbReference type="Proteomes" id="UP000615234"/>
    </source>
</evidence>
<accession>A0A8I0DV15</accession>
<dbReference type="InterPro" id="IPR027417">
    <property type="entry name" value="P-loop_NTPase"/>
</dbReference>
<name>A0A8I0DV15_9FIRM</name>
<sequence>MYEISNDVMEAIGRVEGKGEPIVAAGTTGSGKSAVEEASASHPVTQSLLGIREASGKGSVTKASTIATDYEMIPEDKLVMLAELHPKTIAECGDDNELLGNVLYSGAKDYFKNPDENLYKTKLAKALTNLLEHPANDSLGYKLKDIGGDKYDALMEVILKFDISQVMIIYNEMIAKTTRKGQKGVRIFIELLSSRESLREIVVEFWNLVIKFINEEVEALRDKLESNGAVVEVKPEGGYKFTALLGEDDIDSEIAELLLKSEEGSKEYLLSNVSLIYRGADYIFNIENKDALTVAELGDTKIHCIRIIDTQGLFHSTGVKAKDESERIVDLLSEFHSTKLLLVVNSFVTDTVKDGYDAISMMLQEVNRDIEVYILFTHWDEYLKSFANQSGTVSRFSRRSNIDWAEKYKEAFYAQQKVVDRFAAAVDDNTSKKKPKIIGVYRAAILSEDGNKMEDVLDCEGVQYPDALNILFADMVKQAVVNGDKYRVIEGLGETVDIDASKFGKQNISALYTNLVDECKNQKLYASTVRACNRKWINAGNVHEAQVAANDYGFKKITTKFVREIRNYAMSYVKNLDIDAKSYLINQDDEERFVADLMEYLTLQQNVGREVAKMIGSESYSEGFVRAKEFKYQYERFTDMLQYAQDNYFVANTIYFTEHFKKCLIASAKKCICDFVDSKCIVVY</sequence>
<organism evidence="1 2">
    <name type="scientific">Coprococcus hominis</name>
    <name type="common">ex Liu et al. 2022</name>
    <dbReference type="NCBI Taxonomy" id="2763039"/>
    <lineage>
        <taxon>Bacteria</taxon>
        <taxon>Bacillati</taxon>
        <taxon>Bacillota</taxon>
        <taxon>Clostridia</taxon>
        <taxon>Lachnospirales</taxon>
        <taxon>Lachnospiraceae</taxon>
        <taxon>Coprococcus</taxon>
    </lineage>
</organism>
<reference evidence="1 2" key="1">
    <citation type="submission" date="2020-08" db="EMBL/GenBank/DDBJ databases">
        <title>Genome public.</title>
        <authorList>
            <person name="Liu C."/>
            <person name="Sun Q."/>
        </authorList>
    </citation>
    <scope>NUCLEOTIDE SEQUENCE [LARGE SCALE GENOMIC DNA]</scope>
    <source>
        <strain evidence="1 2">NSJ-10</strain>
    </source>
</reference>
<proteinExistence type="predicted"/>
<dbReference type="AlphaFoldDB" id="A0A8I0DV15"/>
<comment type="caution">
    <text evidence="1">The sequence shown here is derived from an EMBL/GenBank/DDBJ whole genome shotgun (WGS) entry which is preliminary data.</text>
</comment>
<protein>
    <submittedName>
        <fullName evidence="1">Uncharacterized protein</fullName>
    </submittedName>
</protein>
<dbReference type="RefSeq" id="WP_186847676.1">
    <property type="nucleotide sequence ID" value="NZ_JACOOX010000004.1"/>
</dbReference>